<comment type="pathway">
    <text evidence="2">Protein modification; protein glycosylation.</text>
</comment>
<evidence type="ECO:0000256" key="6">
    <source>
        <dbReference type="ARBA" id="ARBA00022692"/>
    </source>
</evidence>
<name>A0A8J0TIA4_XENLA</name>
<dbReference type="InterPro" id="IPR002659">
    <property type="entry name" value="Glyco_trans_31"/>
</dbReference>
<dbReference type="GO" id="GO:0000139">
    <property type="term" value="C:Golgi membrane"/>
    <property type="evidence" value="ECO:0000318"/>
    <property type="project" value="GO_Central"/>
</dbReference>
<dbReference type="PANTHER" id="PTHR11214">
    <property type="entry name" value="BETA-1,3-N-ACETYLGLUCOSAMINYLTRANSFERASE"/>
    <property type="match status" value="1"/>
</dbReference>
<dbReference type="PANTHER" id="PTHR11214:SF29">
    <property type="entry name" value="BETA-1,3-GALACTOSYLTRANSFERASE 9"/>
    <property type="match status" value="1"/>
</dbReference>
<evidence type="ECO:0000256" key="7">
    <source>
        <dbReference type="ARBA" id="ARBA00022968"/>
    </source>
</evidence>
<evidence type="ECO:0000256" key="12">
    <source>
        <dbReference type="ARBA" id="ARBA00023180"/>
    </source>
</evidence>
<keyword evidence="9 13" id="KW-0333">Golgi apparatus</keyword>
<keyword evidence="5" id="KW-0808">Transferase</keyword>
<dbReference type="GO" id="GO:0016758">
    <property type="term" value="F:hexosyltransferase activity"/>
    <property type="evidence" value="ECO:0007669"/>
    <property type="project" value="InterPro"/>
</dbReference>
<dbReference type="AlphaFoldDB" id="A0A8J0TIA4"/>
<evidence type="ECO:0000256" key="4">
    <source>
        <dbReference type="ARBA" id="ARBA00022676"/>
    </source>
</evidence>
<dbReference type="FunFam" id="3.90.550.50:FF:000001">
    <property type="entry name" value="Hexosyltransferase"/>
    <property type="match status" value="1"/>
</dbReference>
<keyword evidence="11 13" id="KW-0472">Membrane</keyword>
<evidence type="ECO:0000313" key="14">
    <source>
        <dbReference type="Proteomes" id="UP000186698"/>
    </source>
</evidence>
<keyword evidence="4 13" id="KW-0328">Glycosyltransferase</keyword>
<evidence type="ECO:0000256" key="8">
    <source>
        <dbReference type="ARBA" id="ARBA00022989"/>
    </source>
</evidence>
<dbReference type="Gene3D" id="3.90.550.50">
    <property type="match status" value="1"/>
</dbReference>
<gene>
    <name evidence="15" type="primary">LOC108700504</name>
</gene>
<keyword evidence="10" id="KW-0443">Lipid metabolism</keyword>
<dbReference type="GO" id="GO:0006493">
    <property type="term" value="P:protein O-linked glycosylation"/>
    <property type="evidence" value="ECO:0000318"/>
    <property type="project" value="GO_Central"/>
</dbReference>
<accession>A0A8J0TIA4</accession>
<keyword evidence="6 13" id="KW-0812">Transmembrane</keyword>
<dbReference type="EC" id="2.4.1.-" evidence="13"/>
<evidence type="ECO:0000313" key="15">
    <source>
        <dbReference type="RefSeq" id="XP_018089195.1"/>
    </source>
</evidence>
<sequence>MQVASCRLRTHQWCFILFNIVLFHALLFGADFMEEYLMQSVPVSYTDGKFLEIREQARNLNMQLLKNNISENYVIREEGLCSGRDVFLLMVVFSSPENKTRRETIQYTWGNMTNYKDLVVVHLFALGRSLSEETQLELLNESQVHKDIVEARFLDTYENRTLKVIMSMEWIVTFCPKAKFVLKVDQEAFVNMESLVDYLSYLLTSETHSEDVYIGRVIHQGVPERESKSLDFVPISSYPDAFYPDYCSGTALVISQNVARNLYLVSKDITPLLPADVFLGICARKAGAVPVHSSRFSGPKHIMYNRCCYRFIFSSSSVGEEELSFLWKDMTNSKECSVLETYYGLVSCKVKMYLGELKYFNIGKIKQGALNV</sequence>
<evidence type="ECO:0000256" key="3">
    <source>
        <dbReference type="ARBA" id="ARBA00008661"/>
    </source>
</evidence>
<reference evidence="15" key="1">
    <citation type="submission" date="2025-08" db="UniProtKB">
        <authorList>
            <consortium name="RefSeq"/>
        </authorList>
    </citation>
    <scope>IDENTIFICATION</scope>
    <source>
        <strain evidence="15">J_2021</strain>
        <tissue evidence="15">Erythrocytes</tissue>
    </source>
</reference>
<keyword evidence="12" id="KW-0325">Glycoprotein</keyword>
<keyword evidence="14" id="KW-1185">Reference proteome</keyword>
<dbReference type="GO" id="GO:0006629">
    <property type="term" value="P:lipid metabolic process"/>
    <property type="evidence" value="ECO:0007669"/>
    <property type="project" value="UniProtKB-KW"/>
</dbReference>
<dbReference type="Pfam" id="PF01762">
    <property type="entry name" value="Galactosyl_T"/>
    <property type="match status" value="1"/>
</dbReference>
<evidence type="ECO:0000256" key="5">
    <source>
        <dbReference type="ARBA" id="ARBA00022679"/>
    </source>
</evidence>
<dbReference type="OrthoDB" id="115198at2759"/>
<dbReference type="GO" id="GO:0016757">
    <property type="term" value="F:glycosyltransferase activity"/>
    <property type="evidence" value="ECO:0000318"/>
    <property type="project" value="GO_Central"/>
</dbReference>
<feature type="transmembrane region" description="Helical" evidence="13">
    <location>
        <begin position="12"/>
        <end position="30"/>
    </location>
</feature>
<comment type="subcellular location">
    <subcellularLocation>
        <location evidence="1 13">Golgi apparatus membrane</location>
        <topology evidence="1 13">Single-pass type II membrane protein</topology>
    </subcellularLocation>
</comment>
<evidence type="ECO:0000256" key="13">
    <source>
        <dbReference type="RuleBase" id="RU363063"/>
    </source>
</evidence>
<dbReference type="GeneID" id="108700504"/>
<proteinExistence type="inferred from homology"/>
<keyword evidence="7 13" id="KW-0735">Signal-anchor</keyword>
<evidence type="ECO:0000256" key="10">
    <source>
        <dbReference type="ARBA" id="ARBA00023098"/>
    </source>
</evidence>
<protein>
    <recommendedName>
        <fullName evidence="13">Hexosyltransferase</fullName>
        <ecNumber evidence="13">2.4.1.-</ecNumber>
    </recommendedName>
</protein>
<evidence type="ECO:0000256" key="11">
    <source>
        <dbReference type="ARBA" id="ARBA00023136"/>
    </source>
</evidence>
<dbReference type="RefSeq" id="XP_018089195.1">
    <property type="nucleotide sequence ID" value="XM_018233706.2"/>
</dbReference>
<evidence type="ECO:0000256" key="9">
    <source>
        <dbReference type="ARBA" id="ARBA00023034"/>
    </source>
</evidence>
<dbReference type="KEGG" id="xla:108700504"/>
<evidence type="ECO:0000256" key="2">
    <source>
        <dbReference type="ARBA" id="ARBA00004922"/>
    </source>
</evidence>
<comment type="similarity">
    <text evidence="3 13">Belongs to the glycosyltransferase 31 family.</text>
</comment>
<dbReference type="Proteomes" id="UP000186698">
    <property type="component" value="Chromosome 8S"/>
</dbReference>
<organism evidence="14 15">
    <name type="scientific">Xenopus laevis</name>
    <name type="common">African clawed frog</name>
    <dbReference type="NCBI Taxonomy" id="8355"/>
    <lineage>
        <taxon>Eukaryota</taxon>
        <taxon>Metazoa</taxon>
        <taxon>Chordata</taxon>
        <taxon>Craniata</taxon>
        <taxon>Vertebrata</taxon>
        <taxon>Euteleostomi</taxon>
        <taxon>Amphibia</taxon>
        <taxon>Batrachia</taxon>
        <taxon>Anura</taxon>
        <taxon>Pipoidea</taxon>
        <taxon>Pipidae</taxon>
        <taxon>Xenopodinae</taxon>
        <taxon>Xenopus</taxon>
        <taxon>Xenopus</taxon>
    </lineage>
</organism>
<keyword evidence="8 13" id="KW-1133">Transmembrane helix</keyword>
<evidence type="ECO:0000256" key="1">
    <source>
        <dbReference type="ARBA" id="ARBA00004323"/>
    </source>
</evidence>